<keyword evidence="3" id="KW-1185">Reference proteome</keyword>
<accession>C1GD31</accession>
<dbReference type="RefSeq" id="XP_010760622.1">
    <property type="nucleotide sequence ID" value="XM_010762320.1"/>
</dbReference>
<dbReference type="KEGG" id="pbn:PADG_05167"/>
<protein>
    <submittedName>
        <fullName evidence="2">Uncharacterized protein</fullName>
    </submittedName>
</protein>
<name>C1GD31_PARBD</name>
<evidence type="ECO:0000313" key="2">
    <source>
        <dbReference type="EMBL" id="EEH49088.2"/>
    </source>
</evidence>
<dbReference type="GeneID" id="22584147"/>
<feature type="transmembrane region" description="Helical" evidence="1">
    <location>
        <begin position="80"/>
        <end position="97"/>
    </location>
</feature>
<organism evidence="2 3">
    <name type="scientific">Paracoccidioides brasiliensis (strain Pb18)</name>
    <dbReference type="NCBI Taxonomy" id="502780"/>
    <lineage>
        <taxon>Eukaryota</taxon>
        <taxon>Fungi</taxon>
        <taxon>Dikarya</taxon>
        <taxon>Ascomycota</taxon>
        <taxon>Pezizomycotina</taxon>
        <taxon>Eurotiomycetes</taxon>
        <taxon>Eurotiomycetidae</taxon>
        <taxon>Onygenales</taxon>
        <taxon>Ajellomycetaceae</taxon>
        <taxon>Paracoccidioides</taxon>
    </lineage>
</organism>
<dbReference type="EMBL" id="KN275962">
    <property type="protein sequence ID" value="EEH49088.2"/>
    <property type="molecule type" value="Genomic_DNA"/>
</dbReference>
<evidence type="ECO:0000313" key="3">
    <source>
        <dbReference type="Proteomes" id="UP000001628"/>
    </source>
</evidence>
<dbReference type="Proteomes" id="UP000001628">
    <property type="component" value="Unassembled WGS sequence"/>
</dbReference>
<dbReference type="VEuPathDB" id="FungiDB:PADG_05167"/>
<evidence type="ECO:0000256" key="1">
    <source>
        <dbReference type="SAM" id="Phobius"/>
    </source>
</evidence>
<gene>
    <name evidence="2" type="ORF">PADG_05167</name>
</gene>
<sequence length="137" mass="14961">MLQGIIRVDLHATGNLESRILDLGSEIIQTAPLLSCLRPPGIFASVNREPESASLSGTETGMPACIEVIESLKTRRKRRLFGWILVILFIMIHDYGAESRRTLVSRLALEAASGFLALRLAQQTSESQPIDTSSRGG</sequence>
<reference evidence="2 3" key="1">
    <citation type="journal article" date="2011" name="PLoS Genet.">
        <title>Comparative genomic analysis of human fungal pathogens causing paracoccidioidomycosis.</title>
        <authorList>
            <person name="Desjardins C.A."/>
            <person name="Champion M.D."/>
            <person name="Holder J.W."/>
            <person name="Muszewska A."/>
            <person name="Goldberg J."/>
            <person name="Bailao A.M."/>
            <person name="Brigido M.M."/>
            <person name="Ferreira M.E."/>
            <person name="Garcia A.M."/>
            <person name="Grynberg M."/>
            <person name="Gujja S."/>
            <person name="Heiman D.I."/>
            <person name="Henn M.R."/>
            <person name="Kodira C.D."/>
            <person name="Leon-Narvaez H."/>
            <person name="Longo L.V."/>
            <person name="Ma L.J."/>
            <person name="Malavazi I."/>
            <person name="Matsuo A.L."/>
            <person name="Morais F.V."/>
            <person name="Pereira M."/>
            <person name="Rodriguez-Brito S."/>
            <person name="Sakthikumar S."/>
            <person name="Salem-Izacc S.M."/>
            <person name="Sykes S.M."/>
            <person name="Teixeira M.M."/>
            <person name="Vallejo M.C."/>
            <person name="Walter M.E."/>
            <person name="Yandava C."/>
            <person name="Young S."/>
            <person name="Zeng Q."/>
            <person name="Zucker J."/>
            <person name="Felipe M.S."/>
            <person name="Goldman G.H."/>
            <person name="Haas B.J."/>
            <person name="McEwen J.G."/>
            <person name="Nino-Vega G."/>
            <person name="Puccia R."/>
            <person name="San-Blas G."/>
            <person name="Soares C.M."/>
            <person name="Birren B.W."/>
            <person name="Cuomo C.A."/>
        </authorList>
    </citation>
    <scope>NUCLEOTIDE SEQUENCE [LARGE SCALE GENOMIC DNA]</scope>
    <source>
        <strain evidence="2 3">Pb18</strain>
    </source>
</reference>
<dbReference type="AlphaFoldDB" id="C1GD31"/>
<keyword evidence="1" id="KW-0812">Transmembrane</keyword>
<keyword evidence="1" id="KW-0472">Membrane</keyword>
<dbReference type="InParanoid" id="C1GD31"/>
<proteinExistence type="predicted"/>
<keyword evidence="1" id="KW-1133">Transmembrane helix</keyword>
<dbReference type="HOGENOM" id="CLU_1865741_0_0_1"/>